<dbReference type="SUPFAM" id="SSF63887">
    <property type="entry name" value="P-domain of calnexin/calreticulin"/>
    <property type="match status" value="1"/>
</dbReference>
<dbReference type="GO" id="GO:0005829">
    <property type="term" value="C:cytosol"/>
    <property type="evidence" value="ECO:0007669"/>
    <property type="project" value="UniProtKB-SubCell"/>
</dbReference>
<dbReference type="Proteomes" id="UP000189705">
    <property type="component" value="Unplaced"/>
</dbReference>
<dbReference type="GO" id="GO:0006457">
    <property type="term" value="P:protein folding"/>
    <property type="evidence" value="ECO:0007669"/>
    <property type="project" value="InterPro"/>
</dbReference>
<dbReference type="PROSITE" id="PS00804">
    <property type="entry name" value="CALRETICULIN_2"/>
    <property type="match status" value="1"/>
</dbReference>
<keyword evidence="14" id="KW-0677">Repeat</keyword>
<reference evidence="29" key="1">
    <citation type="submission" date="2025-08" db="UniProtKB">
        <authorList>
            <consortium name="RefSeq"/>
        </authorList>
    </citation>
    <scope>IDENTIFICATION</scope>
</reference>
<dbReference type="FunFam" id="2.60.120.200:FF:000113">
    <property type="entry name" value="Calreticulin 3"/>
    <property type="match status" value="1"/>
</dbReference>
<feature type="binding site" evidence="24">
    <location>
        <position position="147"/>
    </location>
    <ligand>
        <name>an alpha-D-glucoside</name>
        <dbReference type="ChEBI" id="CHEBI:22390"/>
    </ligand>
</feature>
<evidence type="ECO:0000256" key="26">
    <source>
        <dbReference type="RuleBase" id="RU362126"/>
    </source>
</evidence>
<dbReference type="Gene3D" id="2.10.250.10">
    <property type="entry name" value="Calreticulin/calnexin, P domain"/>
    <property type="match status" value="1"/>
</dbReference>
<dbReference type="KEGG" id="asn:102380341"/>
<feature type="compositionally biased region" description="Basic and acidic residues" evidence="27">
    <location>
        <begin position="390"/>
        <end position="429"/>
    </location>
</feature>
<dbReference type="FunFam" id="2.60.120.200:FF:000122">
    <property type="entry name" value="Calreticulin 3"/>
    <property type="match status" value="1"/>
</dbReference>
<keyword evidence="18" id="KW-0007">Acetylation</keyword>
<keyword evidence="21" id="KW-0968">Cytoplasmic vesicle</keyword>
<keyword evidence="8" id="KW-0963">Cytoplasm</keyword>
<evidence type="ECO:0000256" key="18">
    <source>
        <dbReference type="ARBA" id="ARBA00022990"/>
    </source>
</evidence>
<protein>
    <recommendedName>
        <fullName evidence="7 23">Calreticulin</fullName>
    </recommendedName>
</protein>
<dbReference type="GO" id="GO:0009986">
    <property type="term" value="C:cell surface"/>
    <property type="evidence" value="ECO:0007669"/>
    <property type="project" value="UniProtKB-SubCell"/>
</dbReference>
<dbReference type="PANTHER" id="PTHR11073:SF3">
    <property type="entry name" value="CALRETICULIN-3"/>
    <property type="match status" value="1"/>
</dbReference>
<feature type="disulfide bond" evidence="25">
    <location>
        <begin position="141"/>
        <end position="173"/>
    </location>
</feature>
<keyword evidence="10" id="KW-0272">Extracellular matrix</keyword>
<evidence type="ECO:0000256" key="23">
    <source>
        <dbReference type="PIRNR" id="PIRNR002356"/>
    </source>
</evidence>
<evidence type="ECO:0000256" key="2">
    <source>
        <dbReference type="ARBA" id="ARBA00004319"/>
    </source>
</evidence>
<evidence type="ECO:0000256" key="19">
    <source>
        <dbReference type="ARBA" id="ARBA00023157"/>
    </source>
</evidence>
<keyword evidence="16" id="KW-0862">Zinc</keyword>
<evidence type="ECO:0000256" key="7">
    <source>
        <dbReference type="ARBA" id="ARBA00015837"/>
    </source>
</evidence>
<evidence type="ECO:0000256" key="6">
    <source>
        <dbReference type="ARBA" id="ARBA00010983"/>
    </source>
</evidence>
<feature type="binding site" evidence="24">
    <location>
        <position position="353"/>
    </location>
    <ligand>
        <name>an alpha-D-glucoside</name>
        <dbReference type="ChEBI" id="CHEBI:22390"/>
    </ligand>
</feature>
<keyword evidence="15 23" id="KW-0256">Endoplasmic reticulum</keyword>
<evidence type="ECO:0000256" key="27">
    <source>
        <dbReference type="SAM" id="MobiDB-lite"/>
    </source>
</evidence>
<dbReference type="RefSeq" id="XP_025066117.1">
    <property type="nucleotide sequence ID" value="XM_025210332.1"/>
</dbReference>
<feature type="compositionally biased region" description="Basic residues" evidence="27">
    <location>
        <begin position="1"/>
        <end position="15"/>
    </location>
</feature>
<keyword evidence="12" id="KW-0732">Signal</keyword>
<evidence type="ECO:0000256" key="4">
    <source>
        <dbReference type="ARBA" id="ARBA00004514"/>
    </source>
</evidence>
<dbReference type="Pfam" id="PF00262">
    <property type="entry name" value="Calreticulin"/>
    <property type="match status" value="2"/>
</dbReference>
<dbReference type="InterPro" id="IPR009033">
    <property type="entry name" value="Calreticulin/calnexin_P_dom_sf"/>
</dbReference>
<dbReference type="InterPro" id="IPR001580">
    <property type="entry name" value="Calret/calnex"/>
</dbReference>
<evidence type="ECO:0000256" key="5">
    <source>
        <dbReference type="ARBA" id="ARBA00004564"/>
    </source>
</evidence>
<gene>
    <name evidence="29" type="primary">CALR3</name>
</gene>
<dbReference type="GO" id="GO:0005789">
    <property type="term" value="C:endoplasmic reticulum membrane"/>
    <property type="evidence" value="ECO:0007669"/>
    <property type="project" value="TreeGrafter"/>
</dbReference>
<dbReference type="PRINTS" id="PR00626">
    <property type="entry name" value="CALRETICULIN"/>
</dbReference>
<keyword evidence="9" id="KW-0964">Secreted</keyword>
<dbReference type="FunFam" id="2.10.250.10:FF:000002">
    <property type="entry name" value="Calreticulin"/>
    <property type="match status" value="1"/>
</dbReference>
<comment type="subcellular location">
    <subcellularLocation>
        <location evidence="1">Cell surface</location>
    </subcellularLocation>
    <subcellularLocation>
        <location evidence="4">Cytoplasm</location>
        <location evidence="4">Cytosol</location>
    </subcellularLocation>
    <subcellularLocation>
        <location evidence="22">Cytoplasmic vesicle</location>
        <location evidence="22">Secretory vesicle</location>
        <location evidence="22">Cortical granule</location>
    </subcellularLocation>
    <subcellularLocation>
        <location evidence="2 23">Endoplasmic reticulum lumen</location>
    </subcellularLocation>
    <subcellularLocation>
        <location evidence="5">Sarcoplasmic reticulum lumen</location>
    </subcellularLocation>
    <subcellularLocation>
        <location evidence="3">Secreted</location>
        <location evidence="3">Extracellular space</location>
        <location evidence="3">Extracellular matrix</location>
    </subcellularLocation>
</comment>
<dbReference type="GeneID" id="102380341"/>
<keyword evidence="11" id="KW-0479">Metal-binding</keyword>
<evidence type="ECO:0000256" key="24">
    <source>
        <dbReference type="PIRSR" id="PIRSR002356-1"/>
    </source>
</evidence>
<evidence type="ECO:0000256" key="3">
    <source>
        <dbReference type="ARBA" id="ARBA00004498"/>
    </source>
</evidence>
<dbReference type="InterPro" id="IPR013320">
    <property type="entry name" value="ConA-like_dom_sf"/>
</dbReference>
<feature type="region of interest" description="Disordered" evidence="27">
    <location>
        <begin position="1"/>
        <end position="31"/>
    </location>
</feature>
<feature type="binding site" evidence="24">
    <location>
        <position position="145"/>
    </location>
    <ligand>
        <name>an alpha-D-glucoside</name>
        <dbReference type="ChEBI" id="CHEBI:22390"/>
    </ligand>
</feature>
<feature type="binding site" evidence="24">
    <location>
        <position position="164"/>
    </location>
    <ligand>
        <name>an alpha-D-glucoside</name>
        <dbReference type="ChEBI" id="CHEBI:22390"/>
    </ligand>
</feature>
<dbReference type="STRING" id="38654.A0A3Q0H337"/>
<evidence type="ECO:0000256" key="9">
    <source>
        <dbReference type="ARBA" id="ARBA00022525"/>
    </source>
</evidence>
<keyword evidence="19 25" id="KW-1015">Disulfide bond</keyword>
<dbReference type="Gene3D" id="2.60.120.200">
    <property type="match status" value="1"/>
</dbReference>
<dbReference type="GO" id="GO:0060473">
    <property type="term" value="C:cortical granule"/>
    <property type="evidence" value="ECO:0007669"/>
    <property type="project" value="UniProtKB-SubCell"/>
</dbReference>
<evidence type="ECO:0000313" key="28">
    <source>
        <dbReference type="Proteomes" id="UP000189705"/>
    </source>
</evidence>
<dbReference type="AlphaFoldDB" id="A0A3Q0H337"/>
<evidence type="ECO:0000256" key="8">
    <source>
        <dbReference type="ARBA" id="ARBA00022490"/>
    </source>
</evidence>
<evidence type="ECO:0000256" key="20">
    <source>
        <dbReference type="ARBA" id="ARBA00023186"/>
    </source>
</evidence>
<keyword evidence="20 23" id="KW-0143">Chaperone</keyword>
<dbReference type="GO" id="GO:0051082">
    <property type="term" value="F:unfolded protein binding"/>
    <property type="evidence" value="ECO:0007669"/>
    <property type="project" value="InterPro"/>
</dbReference>
<feature type="non-terminal residue" evidence="29">
    <location>
        <position position="1"/>
    </location>
</feature>
<keyword evidence="17" id="KW-0106">Calcium</keyword>
<dbReference type="GO" id="GO:0033018">
    <property type="term" value="C:sarcoplasmic reticulum lumen"/>
    <property type="evidence" value="ECO:0007669"/>
    <property type="project" value="UniProtKB-SubCell"/>
</dbReference>
<sequence>RHSRAGSRHRYPRAKRFAESRGGGEGFLPRKSSLSPAGLPYRNPGGSCLVLCSHTPSLRKTVKVWRVNWQRRWLNSQHKPDLGMFKLAAGKFYGDPVKDKGLQTCENSKFYAISSRFKPFNNKGKTLVIQYTVKHEQKIDCGGGYIKLFSSNLDQKNMSSDSPYYIMFGPDICGSETKKVHVILNYKNKLYPIKKQIRCKVDGFTHLYTLILRSDQTYKVKIDNEMVESGNLEDDWDFLPPRKINDFTVKKPQDWDDIAQIDDPNDVKPEDWDEPEYIPDTSAERSKDWNNVTDGEWRHPMIKNPLYRGEWKPRKMNNPNYKGVWPHPQIDNPNYLPDFNILSYENISVIGLDIWQVRAGTIFDNFLITDDEEYAEDFGYETWGETKDPEKVMNIKQTEEEKKRERAEEEKRFRESFNKKVEKKKESGKNKLGRNTVQKEEL</sequence>
<dbReference type="InParanoid" id="A0A3Q0H337"/>
<dbReference type="GO" id="GO:0030246">
    <property type="term" value="F:carbohydrate binding"/>
    <property type="evidence" value="ECO:0007669"/>
    <property type="project" value="UniProtKB-KW"/>
</dbReference>
<dbReference type="PIRSF" id="PIRSF002356">
    <property type="entry name" value="Calreticulin"/>
    <property type="match status" value="1"/>
</dbReference>
<proteinExistence type="inferred from homology"/>
<dbReference type="PANTHER" id="PTHR11073">
    <property type="entry name" value="CALRETICULIN AND CALNEXIN"/>
    <property type="match status" value="1"/>
</dbReference>
<feature type="binding site" evidence="24">
    <location>
        <position position="171"/>
    </location>
    <ligand>
        <name>an alpha-D-glucoside</name>
        <dbReference type="ChEBI" id="CHEBI:22390"/>
    </ligand>
</feature>
<evidence type="ECO:0000256" key="1">
    <source>
        <dbReference type="ARBA" id="ARBA00004241"/>
    </source>
</evidence>
<dbReference type="GO" id="GO:0005509">
    <property type="term" value="F:calcium ion binding"/>
    <property type="evidence" value="ECO:0007669"/>
    <property type="project" value="InterPro"/>
</dbReference>
<evidence type="ECO:0000256" key="22">
    <source>
        <dbReference type="ARBA" id="ARBA00037865"/>
    </source>
</evidence>
<evidence type="ECO:0000256" key="17">
    <source>
        <dbReference type="ARBA" id="ARBA00022837"/>
    </source>
</evidence>
<evidence type="ECO:0000256" key="10">
    <source>
        <dbReference type="ARBA" id="ARBA00022530"/>
    </source>
</evidence>
<evidence type="ECO:0000256" key="11">
    <source>
        <dbReference type="ARBA" id="ARBA00022723"/>
    </source>
</evidence>
<dbReference type="SUPFAM" id="SSF49899">
    <property type="entry name" value="Concanavalin A-like lectins/glucanases"/>
    <property type="match status" value="1"/>
</dbReference>
<evidence type="ECO:0000256" key="21">
    <source>
        <dbReference type="ARBA" id="ARBA00023329"/>
    </source>
</evidence>
<evidence type="ECO:0000256" key="13">
    <source>
        <dbReference type="ARBA" id="ARBA00022734"/>
    </source>
</evidence>
<evidence type="ECO:0000313" key="29">
    <source>
        <dbReference type="RefSeq" id="XP_025066117.1"/>
    </source>
</evidence>
<accession>A0A3Q0H337</accession>
<dbReference type="InterPro" id="IPR018124">
    <property type="entry name" value="Calret/calnex_CS"/>
</dbReference>
<evidence type="ECO:0000256" key="12">
    <source>
        <dbReference type="ARBA" id="ARBA00022729"/>
    </source>
</evidence>
<dbReference type="InterPro" id="IPR009169">
    <property type="entry name" value="Calreticulin"/>
</dbReference>
<name>A0A3Q0H337_ALLSI</name>
<keyword evidence="13" id="KW-0430">Lectin</keyword>
<keyword evidence="28" id="KW-1185">Reference proteome</keyword>
<evidence type="ECO:0000256" key="25">
    <source>
        <dbReference type="PIRSR" id="PIRSR002356-3"/>
    </source>
</evidence>
<evidence type="ECO:0000256" key="14">
    <source>
        <dbReference type="ARBA" id="ARBA00022737"/>
    </source>
</evidence>
<dbReference type="GO" id="GO:0036503">
    <property type="term" value="P:ERAD pathway"/>
    <property type="evidence" value="ECO:0007669"/>
    <property type="project" value="TreeGrafter"/>
</dbReference>
<evidence type="ECO:0000256" key="16">
    <source>
        <dbReference type="ARBA" id="ARBA00022833"/>
    </source>
</evidence>
<comment type="similarity">
    <text evidence="6 23 26">Belongs to the calreticulin family.</text>
</comment>
<dbReference type="PROSITE" id="PS00803">
    <property type="entry name" value="CALRETICULIN_1"/>
    <property type="match status" value="1"/>
</dbReference>
<dbReference type="CTD" id="125972"/>
<evidence type="ECO:0000256" key="15">
    <source>
        <dbReference type="ARBA" id="ARBA00022824"/>
    </source>
</evidence>
<feature type="region of interest" description="Disordered" evidence="27">
    <location>
        <begin position="390"/>
        <end position="442"/>
    </location>
</feature>
<organism evidence="28 29">
    <name type="scientific">Alligator sinensis</name>
    <name type="common">Chinese alligator</name>
    <dbReference type="NCBI Taxonomy" id="38654"/>
    <lineage>
        <taxon>Eukaryota</taxon>
        <taxon>Metazoa</taxon>
        <taxon>Chordata</taxon>
        <taxon>Craniata</taxon>
        <taxon>Vertebrata</taxon>
        <taxon>Euteleostomi</taxon>
        <taxon>Archelosauria</taxon>
        <taxon>Archosauria</taxon>
        <taxon>Crocodylia</taxon>
        <taxon>Alligatoridae</taxon>
        <taxon>Alligatorinae</taxon>
        <taxon>Alligator</taxon>
    </lineage>
</organism>